<feature type="compositionally biased region" description="Basic and acidic residues" evidence="1">
    <location>
        <begin position="35"/>
        <end position="45"/>
    </location>
</feature>
<evidence type="ECO:0000256" key="1">
    <source>
        <dbReference type="SAM" id="MobiDB-lite"/>
    </source>
</evidence>
<feature type="region of interest" description="Disordered" evidence="1">
    <location>
        <begin position="82"/>
        <end position="116"/>
    </location>
</feature>
<dbReference type="Proteomes" id="UP000278733">
    <property type="component" value="Chromosome"/>
</dbReference>
<dbReference type="GO" id="GO:0008995">
    <property type="term" value="F:ribonuclease E activity"/>
    <property type="evidence" value="ECO:0007669"/>
    <property type="project" value="UniProtKB-EC"/>
</dbReference>
<dbReference type="STRING" id="758.GCA_000730685_00385"/>
<dbReference type="AlphaFoldDB" id="A0A3S4U842"/>
<accession>A0A3S4U842</accession>
<protein>
    <submittedName>
        <fullName evidence="3">Ribonuclease E</fullName>
        <ecNumber evidence="3">3.1.26.12</ecNumber>
    </submittedName>
</protein>
<evidence type="ECO:0000259" key="2">
    <source>
        <dbReference type="Pfam" id="PF12111"/>
    </source>
</evidence>
<feature type="region of interest" description="Disordered" evidence="1">
    <location>
        <begin position="1"/>
        <end position="49"/>
    </location>
</feature>
<evidence type="ECO:0000313" key="3">
    <source>
        <dbReference type="EMBL" id="VEH66121.1"/>
    </source>
</evidence>
<evidence type="ECO:0000313" key="4">
    <source>
        <dbReference type="Proteomes" id="UP000278733"/>
    </source>
</evidence>
<gene>
    <name evidence="3" type="primary">rne_4</name>
    <name evidence="3" type="ORF">NCTC8284_01279</name>
</gene>
<dbReference type="EC" id="3.1.26.12" evidence="3"/>
<dbReference type="KEGG" id="rpne:NCTC8284_01279"/>
<dbReference type="InterPro" id="IPR021968">
    <property type="entry name" value="PNPase_C"/>
</dbReference>
<dbReference type="EMBL" id="LR134405">
    <property type="protein sequence ID" value="VEH66121.1"/>
    <property type="molecule type" value="Genomic_DNA"/>
</dbReference>
<dbReference type="Pfam" id="PF12111">
    <property type="entry name" value="PNPase_C"/>
    <property type="match status" value="1"/>
</dbReference>
<feature type="domain" description="Polyribonucleotide phosphorylase C-terminal" evidence="2">
    <location>
        <begin position="263"/>
        <end position="297"/>
    </location>
</feature>
<keyword evidence="3" id="KW-0378">Hydrolase</keyword>
<name>A0A3S4U842_9PAST</name>
<organism evidence="3 4">
    <name type="scientific">Rodentibacter pneumotropicus</name>
    <dbReference type="NCBI Taxonomy" id="758"/>
    <lineage>
        <taxon>Bacteria</taxon>
        <taxon>Pseudomonadati</taxon>
        <taxon>Pseudomonadota</taxon>
        <taxon>Gammaproteobacteria</taxon>
        <taxon>Pasteurellales</taxon>
        <taxon>Pasteurellaceae</taxon>
        <taxon>Rodentibacter</taxon>
    </lineage>
</organism>
<sequence length="299" mass="33645">MANENPAESAVNSTPVSDNKGDKVEQPAQQRRQRRELQKRVRIDDNAVNANVAHAPVATKVEIVEETLEKVPTEIIQTVEVEEKQNRQDRQRRTPRHLRVSNNQRRRRQEPKSPMPLSFAVFSPELASGKVWVDYSALNVAKENNFLSVDELLEQEKTKKGFITPATGIMVENSSVEVKPALDFITQPANESVQKKVQESLARLDAENVQNETISNETTEVENSAKFDRTYEFSGRLGTVSSVIHTKAEITLAKASEETAESFPIVEWMESRYYFYGKGAAGHHSAISHVYSEPTHAKS</sequence>
<proteinExistence type="predicted"/>
<feature type="compositionally biased region" description="Basic and acidic residues" evidence="1">
    <location>
        <begin position="82"/>
        <end position="92"/>
    </location>
</feature>
<reference evidence="3 4" key="1">
    <citation type="submission" date="2018-12" db="EMBL/GenBank/DDBJ databases">
        <authorList>
            <consortium name="Pathogen Informatics"/>
        </authorList>
    </citation>
    <scope>NUCLEOTIDE SEQUENCE [LARGE SCALE GENOMIC DNA]</scope>
    <source>
        <strain evidence="3 4">NCTC8284</strain>
    </source>
</reference>
<feature type="compositionally biased region" description="Basic residues" evidence="1">
    <location>
        <begin position="93"/>
        <end position="109"/>
    </location>
</feature>